<dbReference type="InterPro" id="IPR004113">
    <property type="entry name" value="FAD-bd_oxidored_4_C"/>
</dbReference>
<dbReference type="Gene3D" id="1.10.45.10">
    <property type="entry name" value="Vanillyl-alcohol Oxidase, Chain A, domain 4"/>
    <property type="match status" value="1"/>
</dbReference>
<feature type="binding site" evidence="5">
    <location>
        <position position="405"/>
    </location>
    <ligand>
        <name>substrate</name>
    </ligand>
</feature>
<dbReference type="Proteomes" id="UP000033448">
    <property type="component" value="Unassembled WGS sequence"/>
</dbReference>
<dbReference type="SUPFAM" id="SSF55103">
    <property type="entry name" value="FAD-linked oxidases, C-terminal domain"/>
    <property type="match status" value="1"/>
</dbReference>
<dbReference type="GO" id="GO:0016491">
    <property type="term" value="F:oxidoreductase activity"/>
    <property type="evidence" value="ECO:0007669"/>
    <property type="project" value="UniProtKB-KW"/>
</dbReference>
<feature type="active site" description="Proton donor/acceptor" evidence="4">
    <location>
        <position position="466"/>
    </location>
</feature>
<dbReference type="Gene3D" id="3.30.300.330">
    <property type="match status" value="1"/>
</dbReference>
<dbReference type="Pfam" id="PF01565">
    <property type="entry name" value="FAD_binding_4"/>
    <property type="match status" value="1"/>
</dbReference>
<feature type="binding site" evidence="6">
    <location>
        <begin position="280"/>
        <end position="286"/>
    </location>
    <ligand>
        <name>FAD</name>
        <dbReference type="ChEBI" id="CHEBI:57692"/>
    </ligand>
</feature>
<dbReference type="SUPFAM" id="SSF56176">
    <property type="entry name" value="FAD-binding/transporter-associated domain-like"/>
    <property type="match status" value="1"/>
</dbReference>
<comment type="caution">
    <text evidence="9">The sequence shown here is derived from an EMBL/GenBank/DDBJ whole genome shotgun (WGS) entry which is preliminary data.</text>
</comment>
<evidence type="ECO:0000313" key="10">
    <source>
        <dbReference type="Proteomes" id="UP000033448"/>
    </source>
</evidence>
<dbReference type="AlphaFoldDB" id="A0A0F0KEG0"/>
<name>A0A0F0KEG0_9MICO</name>
<dbReference type="PROSITE" id="PS51387">
    <property type="entry name" value="FAD_PCMH"/>
    <property type="match status" value="1"/>
</dbReference>
<evidence type="ECO:0000256" key="1">
    <source>
        <dbReference type="ARBA" id="ARBA00008000"/>
    </source>
</evidence>
<dbReference type="GO" id="GO:0008610">
    <property type="term" value="P:lipid biosynthetic process"/>
    <property type="evidence" value="ECO:0007669"/>
    <property type="project" value="InterPro"/>
</dbReference>
<keyword evidence="10" id="KW-1185">Reference proteome</keyword>
<dbReference type="InterPro" id="IPR016171">
    <property type="entry name" value="Vanillyl_alc_oxidase_C-sub2"/>
</dbReference>
<dbReference type="InterPro" id="IPR025650">
    <property type="entry name" value="Alkyl-DHAP_Synthase"/>
</dbReference>
<dbReference type="PANTHER" id="PTHR46568:SF1">
    <property type="entry name" value="ALKYLDIHYDROXYACETONEPHOSPHATE SYNTHASE, PEROXISOMAL"/>
    <property type="match status" value="1"/>
</dbReference>
<evidence type="ECO:0000259" key="8">
    <source>
        <dbReference type="PROSITE" id="PS51387"/>
    </source>
</evidence>
<dbReference type="InterPro" id="IPR016166">
    <property type="entry name" value="FAD-bd_PCMH"/>
</dbReference>
<feature type="domain" description="FAD-binding PCMH-type" evidence="8">
    <location>
        <begin position="115"/>
        <end position="296"/>
    </location>
</feature>
<evidence type="ECO:0000256" key="4">
    <source>
        <dbReference type="PIRSR" id="PIRSR625650-1"/>
    </source>
</evidence>
<dbReference type="Gene3D" id="3.30.70.3450">
    <property type="match status" value="1"/>
</dbReference>
<feature type="binding site" evidence="6">
    <location>
        <begin position="147"/>
        <end position="153"/>
    </location>
    <ligand>
        <name>FAD</name>
        <dbReference type="ChEBI" id="CHEBI:57692"/>
    </ligand>
</feature>
<protein>
    <submittedName>
        <fullName evidence="9">Putative FAD-linked oxidoreductase</fullName>
        <ecNumber evidence="9">1.-.-.-</ecNumber>
    </submittedName>
</protein>
<dbReference type="InterPro" id="IPR016164">
    <property type="entry name" value="FAD-linked_Oxase-like_C"/>
</dbReference>
<evidence type="ECO:0000313" key="9">
    <source>
        <dbReference type="EMBL" id="KJL18799.1"/>
    </source>
</evidence>
<dbReference type="GO" id="GO:0008609">
    <property type="term" value="F:alkylglycerone-phosphate synthase activity"/>
    <property type="evidence" value="ECO:0007669"/>
    <property type="project" value="InterPro"/>
</dbReference>
<feature type="site" description="Important for enzyme activity" evidence="7">
    <location>
        <position position="331"/>
    </location>
</feature>
<comment type="similarity">
    <text evidence="1">Belongs to the FAD-binding oxidoreductase/transferase type 4 family.</text>
</comment>
<keyword evidence="2" id="KW-0285">Flavoprotein</keyword>
<dbReference type="RefSeq" id="WP_248700505.1">
    <property type="nucleotide sequence ID" value="NZ_CP099706.1"/>
</dbReference>
<dbReference type="Pfam" id="PF02913">
    <property type="entry name" value="FAD-oxidase_C"/>
    <property type="match status" value="1"/>
</dbReference>
<accession>A0A0F0KEG0</accession>
<dbReference type="InterPro" id="IPR036318">
    <property type="entry name" value="FAD-bd_PCMH-like_sf"/>
</dbReference>
<keyword evidence="3 6" id="KW-0274">FAD</keyword>
<dbReference type="InterPro" id="IPR016169">
    <property type="entry name" value="FAD-bd_PCMH_sub2"/>
</dbReference>
<sequence>MTPENGTAPNDRNVEVASAPAAPMRWDGWGDPARAESLPFAVRSLLPLVVGRVRRPPAGPVLEDVHVEATALTPDDIAAFTALLGAQHVRTDAESRIRHAGGRSTPDLLRRRQTAQSAPDAVLQPAGHDEVAACLRIATERGLAVIPFGGGTSVVGALEPERGAHRGVVSLDLGRMSGLLQYDAVSAEAVLAAGTSGPEAERLLAGHGMELGHYPQSFRYATIGGFAAARSSGQNSAGYGRFDAMVTGIRVATPTGDLELGRAPGSAAGPDLIRLFLGSEGIFGVITEVRVRVHPVPAERLMESWSFPDFATGAAALRAVAQHGGGPTVIRLSDETETGVSLAQVGRIGRALAKGASAVTVFEGDDVAGRRARTAELLQGAGGTSLGEGAAEDWLRTRFDGPYLRDALLDAGVFCETLETATTWSRLPALREAVTAAIKDGFSEVGRKAFVMCHVSHVYPTGASLYFTVLAPLGSDPLTAWAGVKHRVGDAIMAAGGTISHHHAVGRDHAPWLSEEIGETGIRILAAVKRELDPHGVMNPGAVLGPATPAPVSTKA</sequence>
<comment type="cofactor">
    <cofactor evidence="6">
        <name>FAD</name>
        <dbReference type="ChEBI" id="CHEBI:57692"/>
    </cofactor>
</comment>
<evidence type="ECO:0000256" key="7">
    <source>
        <dbReference type="PIRSR" id="PIRSR625650-4"/>
    </source>
</evidence>
<organism evidence="9 10">
    <name type="scientific">Microbacterium azadirachtae</name>
    <dbReference type="NCBI Taxonomy" id="582680"/>
    <lineage>
        <taxon>Bacteria</taxon>
        <taxon>Bacillati</taxon>
        <taxon>Actinomycetota</taxon>
        <taxon>Actinomycetes</taxon>
        <taxon>Micrococcales</taxon>
        <taxon>Microbacteriaceae</taxon>
        <taxon>Microbacterium</taxon>
    </lineage>
</organism>
<dbReference type="PANTHER" id="PTHR46568">
    <property type="entry name" value="ALKYLDIHYDROXYACETONEPHOSPHATE SYNTHASE, PEROXISOMAL"/>
    <property type="match status" value="1"/>
</dbReference>
<gene>
    <name evidence="9" type="ORF">RL72_03267</name>
</gene>
<dbReference type="EMBL" id="JYIT01000085">
    <property type="protein sequence ID" value="KJL18799.1"/>
    <property type="molecule type" value="Genomic_DNA"/>
</dbReference>
<reference evidence="9 10" key="1">
    <citation type="submission" date="2015-02" db="EMBL/GenBank/DDBJ databases">
        <title>Draft genome sequences of ten Microbacterium spp. with emphasis on heavy metal contaminated environments.</title>
        <authorList>
            <person name="Corretto E."/>
        </authorList>
    </citation>
    <scope>NUCLEOTIDE SEQUENCE [LARGE SCALE GENOMIC DNA]</scope>
    <source>
        <strain evidence="9 10">DSM 23848</strain>
    </source>
</reference>
<dbReference type="InterPro" id="IPR006094">
    <property type="entry name" value="Oxid_FAD_bind_N"/>
</dbReference>
<evidence type="ECO:0000256" key="6">
    <source>
        <dbReference type="PIRSR" id="PIRSR625650-3"/>
    </source>
</evidence>
<proteinExistence type="inferred from homology"/>
<dbReference type="Gene3D" id="3.30.465.10">
    <property type="match status" value="1"/>
</dbReference>
<keyword evidence="9" id="KW-0560">Oxidoreductase</keyword>
<evidence type="ECO:0000256" key="3">
    <source>
        <dbReference type="ARBA" id="ARBA00022827"/>
    </source>
</evidence>
<dbReference type="EC" id="1.-.-.-" evidence="9"/>
<evidence type="ECO:0000256" key="5">
    <source>
        <dbReference type="PIRSR" id="PIRSR625650-2"/>
    </source>
</evidence>
<evidence type="ECO:0000256" key="2">
    <source>
        <dbReference type="ARBA" id="ARBA00022630"/>
    </source>
</evidence>
<dbReference type="PATRIC" id="fig|582680.7.peg.3328"/>
<dbReference type="GO" id="GO:0071949">
    <property type="term" value="F:FAD binding"/>
    <property type="evidence" value="ECO:0007669"/>
    <property type="project" value="InterPro"/>
</dbReference>